<dbReference type="Pfam" id="PF00076">
    <property type="entry name" value="RRM_1"/>
    <property type="match status" value="1"/>
</dbReference>
<dbReference type="PANTHER" id="PTHR13968:SF26">
    <property type="entry name" value="RRM DOMAIN-CONTAINING PROTEIN"/>
    <property type="match status" value="1"/>
</dbReference>
<organism evidence="5 6">
    <name type="scientific">Maudiozyma barnettii</name>
    <dbReference type="NCBI Taxonomy" id="61262"/>
    <lineage>
        <taxon>Eukaryota</taxon>
        <taxon>Fungi</taxon>
        <taxon>Dikarya</taxon>
        <taxon>Ascomycota</taxon>
        <taxon>Saccharomycotina</taxon>
        <taxon>Saccharomycetes</taxon>
        <taxon>Saccharomycetales</taxon>
        <taxon>Saccharomycetaceae</taxon>
        <taxon>Maudiozyma</taxon>
    </lineage>
</organism>
<keyword evidence="6" id="KW-1185">Reference proteome</keyword>
<dbReference type="SMART" id="SM00360">
    <property type="entry name" value="RRM"/>
    <property type="match status" value="1"/>
</dbReference>
<feature type="compositionally biased region" description="Polar residues" evidence="3">
    <location>
        <begin position="407"/>
        <end position="420"/>
    </location>
</feature>
<dbReference type="PANTHER" id="PTHR13968">
    <property type="entry name" value="HETEROGENEOUS NUCLEAR RIBONUCLEOPROTEIN"/>
    <property type="match status" value="1"/>
</dbReference>
<feature type="compositionally biased region" description="Polar residues" evidence="3">
    <location>
        <begin position="22"/>
        <end position="49"/>
    </location>
</feature>
<protein>
    <submittedName>
        <fullName evidence="5">Similar to Saccharomyces cerevisiae YPL190C NAB3 Single stranded RNA binding protein</fullName>
    </submittedName>
</protein>
<feature type="region of interest" description="Disordered" evidence="3">
    <location>
        <begin position="1"/>
        <end position="187"/>
    </location>
</feature>
<gene>
    <name evidence="5" type="ORF">KABA2_06S03168</name>
</gene>
<evidence type="ECO:0000256" key="3">
    <source>
        <dbReference type="SAM" id="MobiDB-lite"/>
    </source>
</evidence>
<feature type="compositionally biased region" description="Basic and acidic residues" evidence="3">
    <location>
        <begin position="167"/>
        <end position="184"/>
    </location>
</feature>
<keyword evidence="1 2" id="KW-0694">RNA-binding</keyword>
<evidence type="ECO:0000313" key="5">
    <source>
        <dbReference type="EMBL" id="CAB4255338.1"/>
    </source>
</evidence>
<dbReference type="Gene3D" id="3.40.50.800">
    <property type="entry name" value="Anticodon-binding domain"/>
    <property type="match status" value="1"/>
</dbReference>
<dbReference type="GeneID" id="64858380"/>
<feature type="compositionally biased region" description="Low complexity" evidence="3">
    <location>
        <begin position="607"/>
        <end position="620"/>
    </location>
</feature>
<evidence type="ECO:0000256" key="1">
    <source>
        <dbReference type="ARBA" id="ARBA00022884"/>
    </source>
</evidence>
<feature type="domain" description="RRM" evidence="4">
    <location>
        <begin position="304"/>
        <end position="375"/>
    </location>
</feature>
<dbReference type="AlphaFoldDB" id="A0A8H2ZHZ9"/>
<reference evidence="5 6" key="1">
    <citation type="submission" date="2020-05" db="EMBL/GenBank/DDBJ databases">
        <authorList>
            <person name="Casaregola S."/>
            <person name="Devillers H."/>
            <person name="Grondin C."/>
        </authorList>
    </citation>
    <scope>NUCLEOTIDE SEQUENCE [LARGE SCALE GENOMIC DNA]</scope>
    <source>
        <strain evidence="5 6">CLIB 1767</strain>
    </source>
</reference>
<dbReference type="InterPro" id="IPR000504">
    <property type="entry name" value="RRM_dom"/>
</dbReference>
<feature type="compositionally biased region" description="Basic and acidic residues" evidence="3">
    <location>
        <begin position="50"/>
        <end position="66"/>
    </location>
</feature>
<dbReference type="SUPFAM" id="SSF54928">
    <property type="entry name" value="RNA-binding domain, RBD"/>
    <property type="match status" value="1"/>
</dbReference>
<evidence type="ECO:0000313" key="6">
    <source>
        <dbReference type="Proteomes" id="UP000644660"/>
    </source>
</evidence>
<comment type="caution">
    <text evidence="5">The sequence shown here is derived from an EMBL/GenBank/DDBJ whole genome shotgun (WGS) entry which is preliminary data.</text>
</comment>
<dbReference type="InterPro" id="IPR035979">
    <property type="entry name" value="RBD_domain_sf"/>
</dbReference>
<dbReference type="Gene3D" id="3.30.70.330">
    <property type="match status" value="1"/>
</dbReference>
<feature type="compositionally biased region" description="Polar residues" evidence="3">
    <location>
        <begin position="388"/>
        <end position="399"/>
    </location>
</feature>
<proteinExistence type="predicted"/>
<evidence type="ECO:0000259" key="4">
    <source>
        <dbReference type="PROSITE" id="PS50102"/>
    </source>
</evidence>
<dbReference type="GO" id="GO:0003723">
    <property type="term" value="F:RNA binding"/>
    <property type="evidence" value="ECO:0007669"/>
    <property type="project" value="UniProtKB-UniRule"/>
</dbReference>
<dbReference type="PROSITE" id="PS50102">
    <property type="entry name" value="RRM"/>
    <property type="match status" value="1"/>
</dbReference>
<dbReference type="EMBL" id="CAEFZW010000006">
    <property type="protein sequence ID" value="CAB4255338.1"/>
    <property type="molecule type" value="Genomic_DNA"/>
</dbReference>
<feature type="compositionally biased region" description="Basic and acidic residues" evidence="3">
    <location>
        <begin position="76"/>
        <end position="95"/>
    </location>
</feature>
<feature type="region of interest" description="Disordered" evidence="3">
    <location>
        <begin position="692"/>
        <end position="762"/>
    </location>
</feature>
<dbReference type="InterPro" id="IPR012677">
    <property type="entry name" value="Nucleotide-bd_a/b_plait_sf"/>
</dbReference>
<sequence>MSEPIENTGNPLENVPEVPAESLSTDMEVQPTPEQTLNETNNANQSVTTMEKETSNDNPESDHDSETENLYNDGADAAKEEKNENIPESNEITKEIDEETENANKDSNNGATADNDEDNDDDDDDDDDDEDSESSESEESSSDESETSKVENEEEEKTGTNQEPESAESKEVSTAETSTSEKTDTSLLERQMEYMKESRLLDDENFKQLPDQGKAFTILKLLSTNPATKIPNSDSILNISSISIPQAPTGTGPMQSNFQPQRDNVALGRTDLNEPMNAKERELYNIYLEGENKITEMHNIPPKSRLFIGNLPLKNVTKEDLFRIFHPYGHILQINIKNAFGFIQYDNHQSVVDAIKVESEQINFGKKLILEVSSSNARPQFDHGDHGANNSSTFISTSKRPFDNDEYGSTDNYRENASNSKRTKRRVPECLIFVRRTADRSYATEIFNSIKNGTGLETDMMFLKPRMELWKLVNDAAFDGTWGVILVNKTHDVDIQTFYKGPQGETKFDEYVGVSAQDAVGIFNNLKTSRKNGSRMQGPINSSSFGYEQPPMGMPPAQQQQGYYGNYNMPPPQQGYGMPPPPQNYGMPPPQQGYGIPPPPQMGQGYGRYQNNQNYNNYQNMPPPPQNHPLPMQQNNQLSALLGANPGQMDQQQLLGALQNLPPNVIANLLATAQQQQQQQPNQQQQLLGLLQSAQQQQQQPSRYSQNTGIQNQQMGTNDYNQDRHSNMNSRQDNPHQQPPQDPNAGGNNVQNLLDSLAKLQK</sequence>
<dbReference type="InterPro" id="IPR036621">
    <property type="entry name" value="Anticodon-bd_dom_sf"/>
</dbReference>
<accession>A0A8H2ZHZ9</accession>
<evidence type="ECO:0000256" key="2">
    <source>
        <dbReference type="PROSITE-ProRule" id="PRU00176"/>
    </source>
</evidence>
<name>A0A8H2ZHZ9_9SACH</name>
<feature type="compositionally biased region" description="Pro residues" evidence="3">
    <location>
        <begin position="569"/>
        <end position="601"/>
    </location>
</feature>
<feature type="region of interest" description="Disordered" evidence="3">
    <location>
        <begin position="569"/>
        <end position="633"/>
    </location>
</feature>
<feature type="region of interest" description="Disordered" evidence="3">
    <location>
        <begin position="379"/>
        <end position="420"/>
    </location>
</feature>
<feature type="compositionally biased region" description="Polar residues" evidence="3">
    <location>
        <begin position="1"/>
        <end position="11"/>
    </location>
</feature>
<dbReference type="RefSeq" id="XP_041407182.1">
    <property type="nucleotide sequence ID" value="XM_041551248.1"/>
</dbReference>
<dbReference type="SUPFAM" id="SSF52954">
    <property type="entry name" value="Class II aaRS ABD-related"/>
    <property type="match status" value="1"/>
</dbReference>
<feature type="compositionally biased region" description="Polar residues" evidence="3">
    <location>
        <begin position="701"/>
        <end position="720"/>
    </location>
</feature>
<dbReference type="Proteomes" id="UP000644660">
    <property type="component" value="Unassembled WGS sequence"/>
</dbReference>
<dbReference type="InterPro" id="IPR051186">
    <property type="entry name" value="RRM_HNRPC/RALY_subfam"/>
</dbReference>
<feature type="compositionally biased region" description="Acidic residues" evidence="3">
    <location>
        <begin position="114"/>
        <end position="145"/>
    </location>
</feature>